<evidence type="ECO:0000313" key="2">
    <source>
        <dbReference type="Proteomes" id="UP000483820"/>
    </source>
</evidence>
<dbReference type="RefSeq" id="XP_053583815.1">
    <property type="nucleotide sequence ID" value="XM_053729043.1"/>
</dbReference>
<evidence type="ECO:0000313" key="1">
    <source>
        <dbReference type="EMBL" id="KAF1755900.1"/>
    </source>
</evidence>
<proteinExistence type="predicted"/>
<reference evidence="1 2" key="1">
    <citation type="submission" date="2019-12" db="EMBL/GenBank/DDBJ databases">
        <title>Chromosome-level assembly of the Caenorhabditis remanei genome.</title>
        <authorList>
            <person name="Teterina A.A."/>
            <person name="Willis J.H."/>
            <person name="Phillips P.C."/>
        </authorList>
    </citation>
    <scope>NUCLEOTIDE SEQUENCE [LARGE SCALE GENOMIC DNA]</scope>
    <source>
        <strain evidence="1 2">PX506</strain>
        <tissue evidence="1">Whole organism</tissue>
    </source>
</reference>
<comment type="caution">
    <text evidence="1">The sequence shown here is derived from an EMBL/GenBank/DDBJ whole genome shotgun (WGS) entry which is preliminary data.</text>
</comment>
<sequence>MKTQKFILRKRDLSGKIFGRIQAPQPRNLELTAVRLLAHHVCGPTSWQDLRTYKNVVYPTCLQAARARRLMNGEQEWNDLLTEIAGYESPIESRRMFASILLHCAPANPKDLWDSHWETLVSNKTSWSDSQKKAHALRHINFLLQRHGMNLDQFELEGDYEKKIYL</sequence>
<accession>A0A6A5GKT1</accession>
<dbReference type="CTD" id="78775465"/>
<gene>
    <name evidence="1" type="ORF">GCK72_012353</name>
</gene>
<protein>
    <submittedName>
        <fullName evidence="1">Uncharacterized protein</fullName>
    </submittedName>
</protein>
<dbReference type="KEGG" id="crq:GCK72_012353"/>
<dbReference type="EMBL" id="WUAV01000004">
    <property type="protein sequence ID" value="KAF1755900.1"/>
    <property type="molecule type" value="Genomic_DNA"/>
</dbReference>
<dbReference type="Proteomes" id="UP000483820">
    <property type="component" value="Chromosome IV"/>
</dbReference>
<organism evidence="1 2">
    <name type="scientific">Caenorhabditis remanei</name>
    <name type="common">Caenorhabditis vulgaris</name>
    <dbReference type="NCBI Taxonomy" id="31234"/>
    <lineage>
        <taxon>Eukaryota</taxon>
        <taxon>Metazoa</taxon>
        <taxon>Ecdysozoa</taxon>
        <taxon>Nematoda</taxon>
        <taxon>Chromadorea</taxon>
        <taxon>Rhabditida</taxon>
        <taxon>Rhabditina</taxon>
        <taxon>Rhabditomorpha</taxon>
        <taxon>Rhabditoidea</taxon>
        <taxon>Rhabditidae</taxon>
        <taxon>Peloderinae</taxon>
        <taxon>Caenorhabditis</taxon>
    </lineage>
</organism>
<dbReference type="AlphaFoldDB" id="A0A6A5GKT1"/>
<name>A0A6A5GKT1_CAERE</name>
<dbReference type="GeneID" id="78775465"/>